<evidence type="ECO:0000313" key="2">
    <source>
        <dbReference type="EMBL" id="GAA4428935.1"/>
    </source>
</evidence>
<dbReference type="Proteomes" id="UP001500552">
    <property type="component" value="Unassembled WGS sequence"/>
</dbReference>
<accession>A0ABP8LIE9</accession>
<evidence type="ECO:0008006" key="4">
    <source>
        <dbReference type="Google" id="ProtNLM"/>
    </source>
</evidence>
<reference evidence="3" key="1">
    <citation type="journal article" date="2019" name="Int. J. Syst. Evol. Microbiol.">
        <title>The Global Catalogue of Microorganisms (GCM) 10K type strain sequencing project: providing services to taxonomists for standard genome sequencing and annotation.</title>
        <authorList>
            <consortium name="The Broad Institute Genomics Platform"/>
            <consortium name="The Broad Institute Genome Sequencing Center for Infectious Disease"/>
            <person name="Wu L."/>
            <person name="Ma J."/>
        </authorList>
    </citation>
    <scope>NUCLEOTIDE SEQUENCE [LARGE SCALE GENOMIC DNA]</scope>
    <source>
        <strain evidence="3">JCM 17926</strain>
    </source>
</reference>
<protein>
    <recommendedName>
        <fullName evidence="4">TonB protein C-terminal</fullName>
    </recommendedName>
</protein>
<name>A0ABP8LIE9_9BACT</name>
<keyword evidence="3" id="KW-1185">Reference proteome</keyword>
<keyword evidence="1" id="KW-0732">Signal</keyword>
<dbReference type="Gene3D" id="3.30.1150.10">
    <property type="match status" value="1"/>
</dbReference>
<organism evidence="2 3">
    <name type="scientific">Pontibacter saemangeumensis</name>
    <dbReference type="NCBI Taxonomy" id="1084525"/>
    <lineage>
        <taxon>Bacteria</taxon>
        <taxon>Pseudomonadati</taxon>
        <taxon>Bacteroidota</taxon>
        <taxon>Cytophagia</taxon>
        <taxon>Cytophagales</taxon>
        <taxon>Hymenobacteraceae</taxon>
        <taxon>Pontibacter</taxon>
    </lineage>
</organism>
<feature type="signal peptide" evidence="1">
    <location>
        <begin position="1"/>
        <end position="24"/>
    </location>
</feature>
<evidence type="ECO:0000313" key="3">
    <source>
        <dbReference type="Proteomes" id="UP001500552"/>
    </source>
</evidence>
<comment type="caution">
    <text evidence="2">The sequence shown here is derived from an EMBL/GenBank/DDBJ whole genome shotgun (WGS) entry which is preliminary data.</text>
</comment>
<sequence>MYMMRKALLFVSLLVLSVPLGVLAQDHEPVFVHERYKHPTELFAQNMLPDVYELSKLCVNSVTFVRFIIGADGSVKSVACTKDTPTVIAASLKETVLATSGSWLPKEVNGKAVDSKPYLLPVMFNVNYGCPKADKSTNKFEEAVRRVLVFDDGTVAESMECTMLPPMVQRYTKN</sequence>
<evidence type="ECO:0000256" key="1">
    <source>
        <dbReference type="SAM" id="SignalP"/>
    </source>
</evidence>
<dbReference type="EMBL" id="BAABHC010000005">
    <property type="protein sequence ID" value="GAA4428935.1"/>
    <property type="molecule type" value="Genomic_DNA"/>
</dbReference>
<feature type="chain" id="PRO_5046650854" description="TonB protein C-terminal" evidence="1">
    <location>
        <begin position="25"/>
        <end position="174"/>
    </location>
</feature>
<proteinExistence type="predicted"/>
<gene>
    <name evidence="2" type="ORF">GCM10023188_13710</name>
</gene>